<dbReference type="Gene3D" id="3.30.200.20">
    <property type="entry name" value="Phosphorylase Kinase, domain 1"/>
    <property type="match status" value="1"/>
</dbReference>
<sequence length="121" mass="13842">MLEFQNFGSDFFQIVLRTASLLQYFDVFGNVALSWNELRDVDILFEMFVHPFSSQPFNFTFTDRREATHHFPSANFLDEGGFGPVYNVDNKLGPGLKAQVVAVKVLDTLGLRGYKEWLVPT</sequence>
<evidence type="ECO:0000313" key="2">
    <source>
        <dbReference type="Proteomes" id="UP001152561"/>
    </source>
</evidence>
<reference evidence="2" key="1">
    <citation type="journal article" date="2023" name="Proc. Natl. Acad. Sci. U.S.A.">
        <title>Genomic and structural basis for evolution of tropane alkaloid biosynthesis.</title>
        <authorList>
            <person name="Wanga Y.-J."/>
            <person name="Taina T."/>
            <person name="Yua J.-Y."/>
            <person name="Lia J."/>
            <person name="Xua B."/>
            <person name="Chenc J."/>
            <person name="D'Auriad J.C."/>
            <person name="Huanga J.-P."/>
            <person name="Huanga S.-X."/>
        </authorList>
    </citation>
    <scope>NUCLEOTIDE SEQUENCE [LARGE SCALE GENOMIC DNA]</scope>
    <source>
        <strain evidence="2">cv. KIB-2019</strain>
    </source>
</reference>
<dbReference type="InterPro" id="IPR011009">
    <property type="entry name" value="Kinase-like_dom_sf"/>
</dbReference>
<accession>A0A9Q1RJK6</accession>
<name>A0A9Q1RJK6_9SOLA</name>
<dbReference type="EMBL" id="JAJAGQ010000006">
    <property type="protein sequence ID" value="KAJ8559560.1"/>
    <property type="molecule type" value="Genomic_DNA"/>
</dbReference>
<gene>
    <name evidence="1" type="ORF">K7X08_003618</name>
</gene>
<keyword evidence="2" id="KW-1185">Reference proteome</keyword>
<dbReference type="SUPFAM" id="SSF56112">
    <property type="entry name" value="Protein kinase-like (PK-like)"/>
    <property type="match status" value="1"/>
</dbReference>
<proteinExistence type="predicted"/>
<evidence type="ECO:0000313" key="1">
    <source>
        <dbReference type="EMBL" id="KAJ8559560.1"/>
    </source>
</evidence>
<dbReference type="AlphaFoldDB" id="A0A9Q1RJK6"/>
<comment type="caution">
    <text evidence="1">The sequence shown here is derived from an EMBL/GenBank/DDBJ whole genome shotgun (WGS) entry which is preliminary data.</text>
</comment>
<dbReference type="OrthoDB" id="4062651at2759"/>
<organism evidence="1 2">
    <name type="scientific">Anisodus acutangulus</name>
    <dbReference type="NCBI Taxonomy" id="402998"/>
    <lineage>
        <taxon>Eukaryota</taxon>
        <taxon>Viridiplantae</taxon>
        <taxon>Streptophyta</taxon>
        <taxon>Embryophyta</taxon>
        <taxon>Tracheophyta</taxon>
        <taxon>Spermatophyta</taxon>
        <taxon>Magnoliopsida</taxon>
        <taxon>eudicotyledons</taxon>
        <taxon>Gunneridae</taxon>
        <taxon>Pentapetalae</taxon>
        <taxon>asterids</taxon>
        <taxon>lamiids</taxon>
        <taxon>Solanales</taxon>
        <taxon>Solanaceae</taxon>
        <taxon>Solanoideae</taxon>
        <taxon>Hyoscyameae</taxon>
        <taxon>Anisodus</taxon>
    </lineage>
</organism>
<protein>
    <submittedName>
        <fullName evidence="1">Uncharacterized protein</fullName>
    </submittedName>
</protein>
<dbReference type="Proteomes" id="UP001152561">
    <property type="component" value="Unassembled WGS sequence"/>
</dbReference>